<dbReference type="PANTHER" id="PTHR42681">
    <property type="entry name" value="MALONYL-COA-ACYL CARRIER PROTEIN TRANSACYLASE, MITOCHONDRIAL"/>
    <property type="match status" value="1"/>
</dbReference>
<evidence type="ECO:0000256" key="5">
    <source>
        <dbReference type="ARBA" id="ARBA00048462"/>
    </source>
</evidence>
<keyword evidence="4 6" id="KW-0012">Acyltransferase</keyword>
<dbReference type="InterPro" id="IPR004410">
    <property type="entry name" value="Malonyl_CoA-ACP_transAc_FabD"/>
</dbReference>
<dbReference type="SMART" id="SM00827">
    <property type="entry name" value="PKS_AT"/>
    <property type="match status" value="1"/>
</dbReference>
<evidence type="ECO:0000256" key="6">
    <source>
        <dbReference type="PIRNR" id="PIRNR000446"/>
    </source>
</evidence>
<evidence type="ECO:0000313" key="10">
    <source>
        <dbReference type="Proteomes" id="UP001063350"/>
    </source>
</evidence>
<dbReference type="RefSeq" id="WP_267929067.1">
    <property type="nucleotide sequence ID" value="NZ_AP024233.1"/>
</dbReference>
<feature type="active site" evidence="7">
    <location>
        <position position="93"/>
    </location>
</feature>
<sequence>MKKTAVIFPGQGSQYLGMGQEFMESDPEVRRLMELGEEVSGFPLRRLCSEGPLEDLTRVVHLQPALTVINLICYQQFKKALPELRPAWVAGHSLGEYSALVAADVVSERDGLRLVTRRGEFMEREGAANPGGMRAVLGLTIDEIDGLLAEYEGPGTVVVANHNSEKQVVISGDSDGLDGLSVLCQQKGGKVIPLKVSVANHSPLVAGAVADFADFMDSVLFNAPSLPMVFNVTAAPENDPDTIRSVMARQIASRVRWMESVQRMVEDGVEVFVELGPKNVLTGLMKKILPRKSGIVCLQADTPEKLEQVVQAVAG</sequence>
<protein>
    <recommendedName>
        <fullName evidence="2 6">Malonyl CoA-acyl carrier protein transacylase</fullName>
        <ecNumber evidence="1 6">2.3.1.39</ecNumber>
    </recommendedName>
</protein>
<keyword evidence="10" id="KW-1185">Reference proteome</keyword>
<reference evidence="9" key="1">
    <citation type="submission" date="2020-12" db="EMBL/GenBank/DDBJ databases">
        <title>Desulfobium dissulfuricans gen. nov., sp. nov., a novel mesophilic, sulfate-reducing bacterium isolated from a deep-sea hydrothermal vent.</title>
        <authorList>
            <person name="Hashimoto Y."/>
            <person name="Tame A."/>
            <person name="Sawayama S."/>
            <person name="Miyazaki J."/>
            <person name="Takai K."/>
            <person name="Nakagawa S."/>
        </authorList>
    </citation>
    <scope>NUCLEOTIDE SEQUENCE</scope>
    <source>
        <strain evidence="9">GF1</strain>
    </source>
</reference>
<proteinExistence type="inferred from homology"/>
<dbReference type="Proteomes" id="UP001063350">
    <property type="component" value="Chromosome"/>
</dbReference>
<keyword evidence="3 6" id="KW-0808">Transferase</keyword>
<evidence type="ECO:0000259" key="8">
    <source>
        <dbReference type="SMART" id="SM00827"/>
    </source>
</evidence>
<dbReference type="Gene3D" id="3.30.70.250">
    <property type="entry name" value="Malonyl-CoA ACP transacylase, ACP-binding"/>
    <property type="match status" value="1"/>
</dbReference>
<dbReference type="KEGG" id="ddu:GF1_15830"/>
<dbReference type="GO" id="GO:0005829">
    <property type="term" value="C:cytosol"/>
    <property type="evidence" value="ECO:0007669"/>
    <property type="project" value="TreeGrafter"/>
</dbReference>
<dbReference type="InterPro" id="IPR016036">
    <property type="entry name" value="Malonyl_transacylase_ACP-bd"/>
</dbReference>
<dbReference type="Gene3D" id="3.40.366.10">
    <property type="entry name" value="Malonyl-Coenzyme A Acyl Carrier Protein, domain 2"/>
    <property type="match status" value="1"/>
</dbReference>
<evidence type="ECO:0000256" key="3">
    <source>
        <dbReference type="ARBA" id="ARBA00022679"/>
    </source>
</evidence>
<organism evidence="9 10">
    <name type="scientific">Desulfolithobacter dissulfuricans</name>
    <dbReference type="NCBI Taxonomy" id="2795293"/>
    <lineage>
        <taxon>Bacteria</taxon>
        <taxon>Pseudomonadati</taxon>
        <taxon>Thermodesulfobacteriota</taxon>
        <taxon>Desulfobulbia</taxon>
        <taxon>Desulfobulbales</taxon>
        <taxon>Desulfobulbaceae</taxon>
        <taxon>Desulfolithobacter</taxon>
    </lineage>
</organism>
<feature type="active site" evidence="7">
    <location>
        <position position="201"/>
    </location>
</feature>
<dbReference type="PANTHER" id="PTHR42681:SF1">
    <property type="entry name" value="MALONYL-COA-ACYL CARRIER PROTEIN TRANSACYLASE, MITOCHONDRIAL"/>
    <property type="match status" value="1"/>
</dbReference>
<dbReference type="AlphaFoldDB" id="A0A915XJX3"/>
<dbReference type="Pfam" id="PF00698">
    <property type="entry name" value="Acyl_transf_1"/>
    <property type="match status" value="1"/>
</dbReference>
<dbReference type="InterPro" id="IPR016035">
    <property type="entry name" value="Acyl_Trfase/lysoPLipase"/>
</dbReference>
<gene>
    <name evidence="9" type="ORF">GF1_15830</name>
</gene>
<dbReference type="SUPFAM" id="SSF55048">
    <property type="entry name" value="Probable ACP-binding domain of malonyl-CoA ACP transacylase"/>
    <property type="match status" value="1"/>
</dbReference>
<evidence type="ECO:0000256" key="7">
    <source>
        <dbReference type="PIRSR" id="PIRSR000446-1"/>
    </source>
</evidence>
<evidence type="ECO:0000313" key="9">
    <source>
        <dbReference type="EMBL" id="BCO09207.1"/>
    </source>
</evidence>
<comment type="similarity">
    <text evidence="6">Belongs to the fabD family.</text>
</comment>
<dbReference type="GO" id="GO:0004314">
    <property type="term" value="F:[acyl-carrier-protein] S-malonyltransferase activity"/>
    <property type="evidence" value="ECO:0007669"/>
    <property type="project" value="UniProtKB-EC"/>
</dbReference>
<accession>A0A915XJX3</accession>
<dbReference type="InterPro" id="IPR014043">
    <property type="entry name" value="Acyl_transferase_dom"/>
</dbReference>
<name>A0A915XJX3_9BACT</name>
<dbReference type="EC" id="2.3.1.39" evidence="1 6"/>
<comment type="catalytic activity">
    <reaction evidence="5 6">
        <text>holo-[ACP] + malonyl-CoA = malonyl-[ACP] + CoA</text>
        <dbReference type="Rhea" id="RHEA:41792"/>
        <dbReference type="Rhea" id="RHEA-COMP:9623"/>
        <dbReference type="Rhea" id="RHEA-COMP:9685"/>
        <dbReference type="ChEBI" id="CHEBI:57287"/>
        <dbReference type="ChEBI" id="CHEBI:57384"/>
        <dbReference type="ChEBI" id="CHEBI:64479"/>
        <dbReference type="ChEBI" id="CHEBI:78449"/>
        <dbReference type="EC" id="2.3.1.39"/>
    </reaction>
</comment>
<dbReference type="SUPFAM" id="SSF52151">
    <property type="entry name" value="FabD/lysophospholipase-like"/>
    <property type="match status" value="1"/>
</dbReference>
<evidence type="ECO:0000256" key="1">
    <source>
        <dbReference type="ARBA" id="ARBA00013258"/>
    </source>
</evidence>
<evidence type="ECO:0000256" key="2">
    <source>
        <dbReference type="ARBA" id="ARBA00018953"/>
    </source>
</evidence>
<dbReference type="PIRSF" id="PIRSF000446">
    <property type="entry name" value="Mct"/>
    <property type="match status" value="1"/>
</dbReference>
<dbReference type="EMBL" id="AP024233">
    <property type="protein sequence ID" value="BCO09207.1"/>
    <property type="molecule type" value="Genomic_DNA"/>
</dbReference>
<dbReference type="InterPro" id="IPR050858">
    <property type="entry name" value="Mal-CoA-ACP_Trans/PKS_FabD"/>
</dbReference>
<feature type="domain" description="Malonyl-CoA:ACP transacylase (MAT)" evidence="8">
    <location>
        <begin position="7"/>
        <end position="302"/>
    </location>
</feature>
<dbReference type="InterPro" id="IPR024925">
    <property type="entry name" value="Malonyl_CoA-ACP_transAc"/>
</dbReference>
<dbReference type="GO" id="GO:0006633">
    <property type="term" value="P:fatty acid biosynthetic process"/>
    <property type="evidence" value="ECO:0007669"/>
    <property type="project" value="TreeGrafter"/>
</dbReference>
<dbReference type="InterPro" id="IPR001227">
    <property type="entry name" value="Ac_transferase_dom_sf"/>
</dbReference>
<dbReference type="NCBIfam" id="TIGR00128">
    <property type="entry name" value="fabD"/>
    <property type="match status" value="1"/>
</dbReference>
<evidence type="ECO:0000256" key="4">
    <source>
        <dbReference type="ARBA" id="ARBA00023315"/>
    </source>
</evidence>